<keyword evidence="6" id="KW-1185">Reference proteome</keyword>
<dbReference type="InterPro" id="IPR003430">
    <property type="entry name" value="Phenol_Hydrox"/>
</dbReference>
<accession>A0ABZ1IGD1</accession>
<dbReference type="PIRSF" id="PIRSF000040">
    <property type="entry name" value="MMOH_comp"/>
    <property type="match status" value="1"/>
</dbReference>
<protein>
    <recommendedName>
        <fullName evidence="1">propane 2-monooxygenase</fullName>
        <ecNumber evidence="1">1.14.13.227</ecNumber>
    </recommendedName>
</protein>
<evidence type="ECO:0000256" key="3">
    <source>
        <dbReference type="ARBA" id="ARBA00023033"/>
    </source>
</evidence>
<evidence type="ECO:0000313" key="5">
    <source>
        <dbReference type="EMBL" id="WSE33515.1"/>
    </source>
</evidence>
<dbReference type="InterPro" id="IPR012348">
    <property type="entry name" value="RNR-like"/>
</dbReference>
<name>A0ABZ1IGD1_9PSEU</name>
<dbReference type="Gene3D" id="1.10.620.20">
    <property type="entry name" value="Ribonucleotide Reductase, subunit A"/>
    <property type="match status" value="1"/>
</dbReference>
<organism evidence="5 6">
    <name type="scientific">Amycolatopsis rhabdoformis</name>
    <dbReference type="NCBI Taxonomy" id="1448059"/>
    <lineage>
        <taxon>Bacteria</taxon>
        <taxon>Bacillati</taxon>
        <taxon>Actinomycetota</taxon>
        <taxon>Actinomycetes</taxon>
        <taxon>Pseudonocardiales</taxon>
        <taxon>Pseudonocardiaceae</taxon>
        <taxon>Amycolatopsis</taxon>
    </lineage>
</organism>
<sequence length="340" mass="38493">MTSDVTPGTRRRRTWSRYTDRKVPTEYEFVSHDLHWHYKPGQPPWEMAPDHVWNRWYIENRNESPFTCPDWNRFRDPDMLVYRTYVRMQDEAESYVDGLIDDHEGRGAYAALPGEWLGALRSGYTPFRYAGHALLMAATYVMSMAPSSYISNAVAFQGGDELRRIQRVAYQTRQLQVHHPEFGFGDDRAVWERDPSWQPLRKVLELLLVERDWGKAFVSLNFVVKPAIDAVFNVRLAEAAEAHGDGLTAMMHRHLQLDSERSARWSVALARTAIEAVPDNSGLIAGWVNDATAAVVDAVVDASAPLSTSVSALDAVETRRAVRESIAAAVRPIGVEHLQS</sequence>
<dbReference type="RefSeq" id="WP_326836313.1">
    <property type="nucleotide sequence ID" value="NZ_CP142149.1"/>
</dbReference>
<reference evidence="5 6" key="1">
    <citation type="journal article" date="2015" name="Int. J. Syst. Evol. Microbiol.">
        <title>Amycolatopsis rhabdoformis sp. nov., an actinomycete isolated from a tropical forest soil.</title>
        <authorList>
            <person name="Souza W.R."/>
            <person name="Silva R.E."/>
            <person name="Goodfellow M."/>
            <person name="Busarakam K."/>
            <person name="Figueiro F.S."/>
            <person name="Ferreira D."/>
            <person name="Rodrigues-Filho E."/>
            <person name="Moraes L.A.B."/>
            <person name="Zucchi T.D."/>
        </authorList>
    </citation>
    <scope>NUCLEOTIDE SEQUENCE [LARGE SCALE GENOMIC DNA]</scope>
    <source>
        <strain evidence="5 6">NCIMB 14900</strain>
    </source>
</reference>
<evidence type="ECO:0000313" key="6">
    <source>
        <dbReference type="Proteomes" id="UP001330812"/>
    </source>
</evidence>
<dbReference type="InterPro" id="IPR009078">
    <property type="entry name" value="Ferritin-like_SF"/>
</dbReference>
<dbReference type="EMBL" id="CP142149">
    <property type="protein sequence ID" value="WSE33515.1"/>
    <property type="molecule type" value="Genomic_DNA"/>
</dbReference>
<evidence type="ECO:0000256" key="4">
    <source>
        <dbReference type="ARBA" id="ARBA00048941"/>
    </source>
</evidence>
<comment type="catalytic activity">
    <reaction evidence="4">
        <text>propane + NADH + O2 + H(+) = propan-2-ol + NAD(+) + H2O</text>
        <dbReference type="Rhea" id="RHEA:49992"/>
        <dbReference type="ChEBI" id="CHEBI:15377"/>
        <dbReference type="ChEBI" id="CHEBI:15378"/>
        <dbReference type="ChEBI" id="CHEBI:15379"/>
        <dbReference type="ChEBI" id="CHEBI:17824"/>
        <dbReference type="ChEBI" id="CHEBI:32879"/>
        <dbReference type="ChEBI" id="CHEBI:57540"/>
        <dbReference type="ChEBI" id="CHEBI:57945"/>
        <dbReference type="EC" id="1.14.13.227"/>
    </reaction>
</comment>
<dbReference type="Pfam" id="PF02332">
    <property type="entry name" value="Phenol_Hydrox"/>
    <property type="match status" value="1"/>
</dbReference>
<proteinExistence type="predicted"/>
<dbReference type="InterPro" id="IPR012078">
    <property type="entry name" value="MP_mOase_hydro"/>
</dbReference>
<dbReference type="Proteomes" id="UP001330812">
    <property type="component" value="Chromosome"/>
</dbReference>
<gene>
    <name evidence="5" type="ORF">VSH64_15610</name>
</gene>
<keyword evidence="3" id="KW-0503">Monooxygenase</keyword>
<keyword evidence="2" id="KW-0560">Oxidoreductase</keyword>
<dbReference type="SUPFAM" id="SSF47240">
    <property type="entry name" value="Ferritin-like"/>
    <property type="match status" value="1"/>
</dbReference>
<evidence type="ECO:0000256" key="1">
    <source>
        <dbReference type="ARBA" id="ARBA00012710"/>
    </source>
</evidence>
<dbReference type="EC" id="1.14.13.227" evidence="1"/>
<evidence type="ECO:0000256" key="2">
    <source>
        <dbReference type="ARBA" id="ARBA00023002"/>
    </source>
</evidence>